<dbReference type="Proteomes" id="UP000537592">
    <property type="component" value="Unassembled WGS sequence"/>
</dbReference>
<evidence type="ECO:0000313" key="2">
    <source>
        <dbReference type="EMBL" id="MBB3810068.1"/>
    </source>
</evidence>
<keyword evidence="1" id="KW-1133">Transmembrane helix</keyword>
<dbReference type="EMBL" id="JACICC010000004">
    <property type="protein sequence ID" value="MBB3810068.1"/>
    <property type="molecule type" value="Genomic_DNA"/>
</dbReference>
<dbReference type="RefSeq" id="WP_183752727.1">
    <property type="nucleotide sequence ID" value="NZ_JACICC010000004.1"/>
</dbReference>
<dbReference type="AlphaFoldDB" id="A0A7W5Z4J6"/>
<feature type="transmembrane region" description="Helical" evidence="1">
    <location>
        <begin position="59"/>
        <end position="79"/>
    </location>
</feature>
<proteinExistence type="predicted"/>
<protein>
    <submittedName>
        <fullName evidence="2">Uncharacterized protein</fullName>
    </submittedName>
</protein>
<keyword evidence="1" id="KW-0472">Membrane</keyword>
<comment type="caution">
    <text evidence="2">The sequence shown here is derived from an EMBL/GenBank/DDBJ whole genome shotgun (WGS) entry which is preliminary data.</text>
</comment>
<accession>A0A7W5Z4J6</accession>
<keyword evidence="1" id="KW-0812">Transmembrane</keyword>
<name>A0A7W5Z4J6_9HYPH</name>
<gene>
    <name evidence="2" type="ORF">FHS81_002156</name>
</gene>
<evidence type="ECO:0000313" key="3">
    <source>
        <dbReference type="Proteomes" id="UP000537592"/>
    </source>
</evidence>
<organism evidence="2 3">
    <name type="scientific">Pseudochelatococcus contaminans</name>
    <dbReference type="NCBI Taxonomy" id="1538103"/>
    <lineage>
        <taxon>Bacteria</taxon>
        <taxon>Pseudomonadati</taxon>
        <taxon>Pseudomonadota</taxon>
        <taxon>Alphaproteobacteria</taxon>
        <taxon>Hyphomicrobiales</taxon>
        <taxon>Chelatococcaceae</taxon>
        <taxon>Pseudochelatococcus</taxon>
    </lineage>
</organism>
<reference evidence="2 3" key="1">
    <citation type="submission" date="2020-08" db="EMBL/GenBank/DDBJ databases">
        <title>Genomic Encyclopedia of Type Strains, Phase IV (KMG-IV): sequencing the most valuable type-strain genomes for metagenomic binning, comparative biology and taxonomic classification.</title>
        <authorList>
            <person name="Goeker M."/>
        </authorList>
    </citation>
    <scope>NUCLEOTIDE SEQUENCE [LARGE SCALE GENOMIC DNA]</scope>
    <source>
        <strain evidence="2 3">DSM 28760</strain>
    </source>
</reference>
<sequence>MPENEVKLTEAEIRKIVAETVTETLLRLGVDVGKPLEVQADFQHLRQWRSSVETIKRQGVLTAIGIITVGVLGLIWQAVREGGSGP</sequence>
<evidence type="ECO:0000256" key="1">
    <source>
        <dbReference type="SAM" id="Phobius"/>
    </source>
</evidence>
<keyword evidence="3" id="KW-1185">Reference proteome</keyword>